<dbReference type="OrthoDB" id="27563at2759"/>
<accession>A0A9Q0RX49</accession>
<evidence type="ECO:0000313" key="2">
    <source>
        <dbReference type="EMBL" id="KAJ6635696.1"/>
    </source>
</evidence>
<feature type="compositionally biased region" description="Acidic residues" evidence="1">
    <location>
        <begin position="65"/>
        <end position="76"/>
    </location>
</feature>
<proteinExistence type="predicted"/>
<dbReference type="AlphaFoldDB" id="A0A9Q0RX49"/>
<name>A0A9Q0RX49_9DIPT</name>
<comment type="caution">
    <text evidence="2">The sequence shown here is derived from an EMBL/GenBank/DDBJ whole genome shotgun (WGS) entry which is preliminary data.</text>
</comment>
<keyword evidence="3" id="KW-1185">Reference proteome</keyword>
<dbReference type="EMBL" id="WJQU01000004">
    <property type="protein sequence ID" value="KAJ6635696.1"/>
    <property type="molecule type" value="Genomic_DNA"/>
</dbReference>
<gene>
    <name evidence="2" type="ORF">Bhyg_14282</name>
</gene>
<evidence type="ECO:0000256" key="1">
    <source>
        <dbReference type="SAM" id="MobiDB-lite"/>
    </source>
</evidence>
<sequence length="93" mass="10773">MIRQSFLGTTRNTFKTLDSYDYSSIQTVDVEQNFFDLSVNNAGRQKLDEDDDMTDEYYNVSGDSGDSDDDDYDDDAYNYDYEEYELTSDSDPS</sequence>
<dbReference type="Proteomes" id="UP001151699">
    <property type="component" value="Chromosome C"/>
</dbReference>
<feature type="region of interest" description="Disordered" evidence="1">
    <location>
        <begin position="46"/>
        <end position="76"/>
    </location>
</feature>
<organism evidence="2 3">
    <name type="scientific">Pseudolycoriella hygida</name>
    <dbReference type="NCBI Taxonomy" id="35572"/>
    <lineage>
        <taxon>Eukaryota</taxon>
        <taxon>Metazoa</taxon>
        <taxon>Ecdysozoa</taxon>
        <taxon>Arthropoda</taxon>
        <taxon>Hexapoda</taxon>
        <taxon>Insecta</taxon>
        <taxon>Pterygota</taxon>
        <taxon>Neoptera</taxon>
        <taxon>Endopterygota</taxon>
        <taxon>Diptera</taxon>
        <taxon>Nematocera</taxon>
        <taxon>Sciaroidea</taxon>
        <taxon>Sciaridae</taxon>
        <taxon>Pseudolycoriella</taxon>
    </lineage>
</organism>
<reference evidence="2" key="1">
    <citation type="submission" date="2022-07" db="EMBL/GenBank/DDBJ databases">
        <authorList>
            <person name="Trinca V."/>
            <person name="Uliana J.V.C."/>
            <person name="Torres T.T."/>
            <person name="Ward R.J."/>
            <person name="Monesi N."/>
        </authorList>
    </citation>
    <scope>NUCLEOTIDE SEQUENCE</scope>
    <source>
        <strain evidence="2">HSMRA1968</strain>
        <tissue evidence="2">Whole embryos</tissue>
    </source>
</reference>
<dbReference type="InterPro" id="IPR015943">
    <property type="entry name" value="WD40/YVTN_repeat-like_dom_sf"/>
</dbReference>
<evidence type="ECO:0000313" key="3">
    <source>
        <dbReference type="Proteomes" id="UP001151699"/>
    </source>
</evidence>
<dbReference type="Gene3D" id="2.130.10.10">
    <property type="entry name" value="YVTN repeat-like/Quinoprotein amine dehydrogenase"/>
    <property type="match status" value="1"/>
</dbReference>
<protein>
    <submittedName>
        <fullName evidence="2">Uncharacterized protein</fullName>
    </submittedName>
</protein>